<protein>
    <submittedName>
        <fullName evidence="1">Uncharacterized protein</fullName>
    </submittedName>
</protein>
<comment type="caution">
    <text evidence="1">The sequence shown here is derived from an EMBL/GenBank/DDBJ whole genome shotgun (WGS) entry which is preliminary data.</text>
</comment>
<accession>A0ABQ6HK37</accession>
<dbReference type="EMBL" id="BSUJ01000001">
    <property type="protein sequence ID" value="GMA18717.1"/>
    <property type="molecule type" value="Genomic_DNA"/>
</dbReference>
<dbReference type="Gene3D" id="3.90.190.20">
    <property type="entry name" value="Mur ligase, C-terminal domain"/>
    <property type="match status" value="1"/>
</dbReference>
<organism evidence="1 2">
    <name type="scientific">Arsenicicoccus piscis</name>
    <dbReference type="NCBI Taxonomy" id="673954"/>
    <lineage>
        <taxon>Bacteria</taxon>
        <taxon>Bacillati</taxon>
        <taxon>Actinomycetota</taxon>
        <taxon>Actinomycetes</taxon>
        <taxon>Micrococcales</taxon>
        <taxon>Intrasporangiaceae</taxon>
        <taxon>Arsenicicoccus</taxon>
    </lineage>
</organism>
<name>A0ABQ6HK37_9MICO</name>
<reference evidence="2" key="1">
    <citation type="journal article" date="2019" name="Int. J. Syst. Evol. Microbiol.">
        <title>The Global Catalogue of Microorganisms (GCM) 10K type strain sequencing project: providing services to taxonomists for standard genome sequencing and annotation.</title>
        <authorList>
            <consortium name="The Broad Institute Genomics Platform"/>
            <consortium name="The Broad Institute Genome Sequencing Center for Infectious Disease"/>
            <person name="Wu L."/>
            <person name="Ma J."/>
        </authorList>
    </citation>
    <scope>NUCLEOTIDE SEQUENCE [LARGE SCALE GENOMIC DNA]</scope>
    <source>
        <strain evidence="2">NBRC 105830</strain>
    </source>
</reference>
<dbReference type="SUPFAM" id="SSF53244">
    <property type="entry name" value="MurD-like peptide ligases, peptide-binding domain"/>
    <property type="match status" value="1"/>
</dbReference>
<gene>
    <name evidence="1" type="ORF">GCM10025862_07380</name>
</gene>
<dbReference type="Proteomes" id="UP001157109">
    <property type="component" value="Unassembled WGS sequence"/>
</dbReference>
<keyword evidence="2" id="KW-1185">Reference proteome</keyword>
<proteinExistence type="predicted"/>
<evidence type="ECO:0000313" key="1">
    <source>
        <dbReference type="EMBL" id="GMA18717.1"/>
    </source>
</evidence>
<sequence length="104" mass="10570">MVAIFVDKDAAGILEELEPAFDEIVVTRTTSPRAMKPAELGELAADIFGEDRVTVVDNLPDALEKAAELAEADAIAGGAGAGVVATGSITMAAEVRMLLGVTGA</sequence>
<evidence type="ECO:0000313" key="2">
    <source>
        <dbReference type="Proteomes" id="UP001157109"/>
    </source>
</evidence>
<dbReference type="InterPro" id="IPR036615">
    <property type="entry name" value="Mur_ligase_C_dom_sf"/>
</dbReference>